<dbReference type="RefSeq" id="WP_152806722.1">
    <property type="nucleotide sequence ID" value="NZ_WHNX01000048.1"/>
</dbReference>
<protein>
    <submittedName>
        <fullName evidence="2">Type II toxin-antitoxin system RelE/ParE family toxin</fullName>
    </submittedName>
</protein>
<dbReference type="Pfam" id="PF05016">
    <property type="entry name" value="ParE_toxin"/>
    <property type="match status" value="1"/>
</dbReference>
<evidence type="ECO:0000313" key="2">
    <source>
        <dbReference type="EMBL" id="MPW27220.1"/>
    </source>
</evidence>
<dbReference type="InterPro" id="IPR035093">
    <property type="entry name" value="RelE/ParE_toxin_dom_sf"/>
</dbReference>
<organism evidence="2 3">
    <name type="scientific">Alkalibaculum sporogenes</name>
    <dbReference type="NCBI Taxonomy" id="2655001"/>
    <lineage>
        <taxon>Bacteria</taxon>
        <taxon>Bacillati</taxon>
        <taxon>Bacillota</taxon>
        <taxon>Clostridia</taxon>
        <taxon>Eubacteriales</taxon>
        <taxon>Eubacteriaceae</taxon>
        <taxon>Alkalibaculum</taxon>
    </lineage>
</organism>
<keyword evidence="3" id="KW-1185">Reference proteome</keyword>
<sequence length="107" mass="12911">MYKIQYSPRAKEDLLKIKQYIVNEFDKEIAAIKVKNIITKIKNLGEYPLMGRPLSNMIDVSTEYMYLVIDKNYVFYRNEDKCVNIIRVLDTRHDYMRALFHIREVEE</sequence>
<dbReference type="InterPro" id="IPR007712">
    <property type="entry name" value="RelE/ParE_toxin"/>
</dbReference>
<dbReference type="Proteomes" id="UP000440004">
    <property type="component" value="Unassembled WGS sequence"/>
</dbReference>
<evidence type="ECO:0000256" key="1">
    <source>
        <dbReference type="ARBA" id="ARBA00022649"/>
    </source>
</evidence>
<proteinExistence type="predicted"/>
<comment type="caution">
    <text evidence="2">The sequence shown here is derived from an EMBL/GenBank/DDBJ whole genome shotgun (WGS) entry which is preliminary data.</text>
</comment>
<name>A0A6A7KCG1_9FIRM</name>
<dbReference type="EMBL" id="WHNX01000048">
    <property type="protein sequence ID" value="MPW27220.1"/>
    <property type="molecule type" value="Genomic_DNA"/>
</dbReference>
<accession>A0A6A7KCG1</accession>
<evidence type="ECO:0000313" key="3">
    <source>
        <dbReference type="Proteomes" id="UP000440004"/>
    </source>
</evidence>
<keyword evidence="1" id="KW-1277">Toxin-antitoxin system</keyword>
<reference evidence="2 3" key="1">
    <citation type="submission" date="2019-10" db="EMBL/GenBank/DDBJ databases">
        <title>Alkalibaculum tamaniensis sp.nov., a new alkaliphilic acetogen, isolated on methoxylated aromatics from a mud volcano.</title>
        <authorList>
            <person name="Khomyakova M.A."/>
            <person name="Merkel A.Y."/>
            <person name="Bonch-Osmolovskaya E.A."/>
            <person name="Slobodkin A.I."/>
        </authorList>
    </citation>
    <scope>NUCLEOTIDE SEQUENCE [LARGE SCALE GENOMIC DNA]</scope>
    <source>
        <strain evidence="2 3">M08DMB</strain>
    </source>
</reference>
<dbReference type="Gene3D" id="3.30.2310.20">
    <property type="entry name" value="RelE-like"/>
    <property type="match status" value="1"/>
</dbReference>
<gene>
    <name evidence="2" type="ORF">GC105_15735</name>
</gene>
<dbReference type="AlphaFoldDB" id="A0A6A7KCG1"/>